<evidence type="ECO:0000256" key="6">
    <source>
        <dbReference type="ARBA" id="ARBA00022833"/>
    </source>
</evidence>
<dbReference type="GO" id="GO:0016805">
    <property type="term" value="F:dipeptidase activity"/>
    <property type="evidence" value="ECO:0007669"/>
    <property type="project" value="UniProtKB-KW"/>
</dbReference>
<dbReference type="GO" id="GO:0008237">
    <property type="term" value="F:metallopeptidase activity"/>
    <property type="evidence" value="ECO:0007669"/>
    <property type="project" value="UniProtKB-KW"/>
</dbReference>
<keyword evidence="3" id="KW-0645">Protease</keyword>
<accession>A0A7X2PBD9</accession>
<dbReference type="SUPFAM" id="SSF53187">
    <property type="entry name" value="Zn-dependent exopeptidases"/>
    <property type="match status" value="1"/>
</dbReference>
<protein>
    <submittedName>
        <fullName evidence="10">M20 family metallopeptidase</fullName>
    </submittedName>
</protein>
<dbReference type="Gene3D" id="3.30.70.360">
    <property type="match status" value="2"/>
</dbReference>
<name>A0A7X2PBD9_9SPIO</name>
<evidence type="ECO:0000256" key="3">
    <source>
        <dbReference type="ARBA" id="ARBA00022670"/>
    </source>
</evidence>
<dbReference type="Pfam" id="PF01546">
    <property type="entry name" value="Peptidase_M20"/>
    <property type="match status" value="1"/>
</dbReference>
<evidence type="ECO:0000256" key="7">
    <source>
        <dbReference type="ARBA" id="ARBA00022997"/>
    </source>
</evidence>
<dbReference type="InterPro" id="IPR002933">
    <property type="entry name" value="Peptidase_M20"/>
</dbReference>
<gene>
    <name evidence="10" type="ORF">FYJ80_03195</name>
</gene>
<dbReference type="InterPro" id="IPR036264">
    <property type="entry name" value="Bact_exopeptidase_dim_dom"/>
</dbReference>
<proteinExistence type="inferred from homology"/>
<keyword evidence="7" id="KW-0224">Dipeptidase</keyword>
<organism evidence="10 11">
    <name type="scientific">Bullifex porci</name>
    <dbReference type="NCBI Taxonomy" id="2606638"/>
    <lineage>
        <taxon>Bacteria</taxon>
        <taxon>Pseudomonadati</taxon>
        <taxon>Spirochaetota</taxon>
        <taxon>Spirochaetia</taxon>
        <taxon>Spirochaetales</taxon>
        <taxon>Spirochaetaceae</taxon>
        <taxon>Bullifex</taxon>
    </lineage>
</organism>
<dbReference type="GO" id="GO:0006508">
    <property type="term" value="P:proteolysis"/>
    <property type="evidence" value="ECO:0007669"/>
    <property type="project" value="UniProtKB-KW"/>
</dbReference>
<dbReference type="Gene3D" id="3.40.630.10">
    <property type="entry name" value="Zn peptidases"/>
    <property type="match status" value="1"/>
</dbReference>
<keyword evidence="4" id="KW-0479">Metal-binding</keyword>
<dbReference type="InterPro" id="IPR010964">
    <property type="entry name" value="M20A_pepV-rel"/>
</dbReference>
<evidence type="ECO:0000313" key="11">
    <source>
        <dbReference type="Proteomes" id="UP000460549"/>
    </source>
</evidence>
<dbReference type="Proteomes" id="UP000460549">
    <property type="component" value="Unassembled WGS sequence"/>
</dbReference>
<keyword evidence="8" id="KW-0482">Metalloprotease</keyword>
<keyword evidence="6" id="KW-0862">Zinc</keyword>
<dbReference type="AlphaFoldDB" id="A0A7X2PBD9"/>
<dbReference type="NCBIfam" id="TIGR01887">
    <property type="entry name" value="dipeptidaselike"/>
    <property type="match status" value="1"/>
</dbReference>
<evidence type="ECO:0000313" key="10">
    <source>
        <dbReference type="EMBL" id="MSU05784.1"/>
    </source>
</evidence>
<keyword evidence="11" id="KW-1185">Reference proteome</keyword>
<evidence type="ECO:0000256" key="2">
    <source>
        <dbReference type="ARBA" id="ARBA00006247"/>
    </source>
</evidence>
<dbReference type="RefSeq" id="WP_154424687.1">
    <property type="nucleotide sequence ID" value="NZ_JAQYPZ010000187.1"/>
</dbReference>
<dbReference type="SUPFAM" id="SSF55031">
    <property type="entry name" value="Bacterial exopeptidase dimerisation domain"/>
    <property type="match status" value="1"/>
</dbReference>
<evidence type="ECO:0000256" key="4">
    <source>
        <dbReference type="ARBA" id="ARBA00022723"/>
    </source>
</evidence>
<evidence type="ECO:0000256" key="1">
    <source>
        <dbReference type="ARBA" id="ARBA00001947"/>
    </source>
</evidence>
<comment type="cofactor">
    <cofactor evidence="1">
        <name>Zn(2+)</name>
        <dbReference type="ChEBI" id="CHEBI:29105"/>
    </cofactor>
</comment>
<dbReference type="GO" id="GO:0006526">
    <property type="term" value="P:L-arginine biosynthetic process"/>
    <property type="evidence" value="ECO:0007669"/>
    <property type="project" value="TreeGrafter"/>
</dbReference>
<evidence type="ECO:0000256" key="5">
    <source>
        <dbReference type="ARBA" id="ARBA00022801"/>
    </source>
</evidence>
<dbReference type="GO" id="GO:0008777">
    <property type="term" value="F:acetylornithine deacetylase activity"/>
    <property type="evidence" value="ECO:0007669"/>
    <property type="project" value="TreeGrafter"/>
</dbReference>
<evidence type="ECO:0000256" key="9">
    <source>
        <dbReference type="ARBA" id="ARBA00023285"/>
    </source>
</evidence>
<dbReference type="GO" id="GO:0008270">
    <property type="term" value="F:zinc ion binding"/>
    <property type="evidence" value="ECO:0007669"/>
    <property type="project" value="InterPro"/>
</dbReference>
<dbReference type="PANTHER" id="PTHR43808:SF31">
    <property type="entry name" value="N-ACETYL-L-CITRULLINE DEACETYLASE"/>
    <property type="match status" value="1"/>
</dbReference>
<keyword evidence="9" id="KW-0170">Cobalt</keyword>
<evidence type="ECO:0000256" key="8">
    <source>
        <dbReference type="ARBA" id="ARBA00023049"/>
    </source>
</evidence>
<reference evidence="10 11" key="1">
    <citation type="submission" date="2019-08" db="EMBL/GenBank/DDBJ databases">
        <title>In-depth cultivation of the pig gut microbiome towards novel bacterial diversity and tailored functional studies.</title>
        <authorList>
            <person name="Wylensek D."/>
            <person name="Hitch T.C.A."/>
            <person name="Clavel T."/>
        </authorList>
    </citation>
    <scope>NUCLEOTIDE SEQUENCE [LARGE SCALE GENOMIC DNA]</scope>
    <source>
        <strain evidence="10 11">NM-380-WT-3C1</strain>
    </source>
</reference>
<keyword evidence="5" id="KW-0378">Hydrolase</keyword>
<comment type="similarity">
    <text evidence="2">Belongs to the peptidase M20A family.</text>
</comment>
<dbReference type="InterPro" id="IPR050072">
    <property type="entry name" value="Peptidase_M20A"/>
</dbReference>
<comment type="caution">
    <text evidence="10">The sequence shown here is derived from an EMBL/GenBank/DDBJ whole genome shotgun (WGS) entry which is preliminary data.</text>
</comment>
<dbReference type="PANTHER" id="PTHR43808">
    <property type="entry name" value="ACETYLORNITHINE DEACETYLASE"/>
    <property type="match status" value="1"/>
</dbReference>
<dbReference type="EMBL" id="VUNN01000004">
    <property type="protein sequence ID" value="MSU05784.1"/>
    <property type="molecule type" value="Genomic_DNA"/>
</dbReference>
<sequence>MEFDKNLESLIDSWIEENKESYLKDLASLIEIKSVSKEDEDGFKYGKGCHDVLVKAKEIASSYGFNCVNPEDKYLLIKYGNTKNKKIGIFNHLDVVPEGSSWINPPYKLTYKDGFVIGRGVADNKGAAIASLYALRYLKEHSISLNHPVELFYGAAEETGMDDIEAYKKSNEVPYFSIVPDTDFPVCHGEKGNMRFTLSKKVSSAVLNMEAGEVINAVPAYATATLKGCYRIDEKNIECEYIDSNTVIKAYGKAGHAAFPEESDNAVKNLFYALSKLDTGDDELNKTFSIFYQCVSKSYGEGLGIDISDEPSGKLTSMGTILRFDNNTIYLSFDTRTPVTVSIDSVDNKIKEFASKNGMSYNLESSSSPSYTALDSDIVKLLCSIAEHIHKKDFKPYTMGGGTYCRKLPFALGFGPGLKDAPNLFEAGKGHGHQSDECILLSLLLADIKAAILALIGIDKII</sequence>